<feature type="compositionally biased region" description="Polar residues" evidence="1">
    <location>
        <begin position="290"/>
        <end position="302"/>
    </location>
</feature>
<reference evidence="2" key="1">
    <citation type="submission" date="2022-06" db="EMBL/GenBank/DDBJ databases">
        <title>Nostosin G and Spiroidesin B from the Cyanobacterium Dolichospermum sp. NIES-1697.</title>
        <authorList>
            <person name="Phan C.-S."/>
            <person name="Mehjabin J.J."/>
            <person name="Anas A.R.J."/>
            <person name="Hayasaka M."/>
            <person name="Onoki R."/>
            <person name="Wang J."/>
            <person name="Umezawa T."/>
            <person name="Washio K."/>
            <person name="Morikawa M."/>
            <person name="Okino T."/>
        </authorList>
    </citation>
    <scope>NUCLEOTIDE SEQUENCE</scope>
    <source>
        <strain evidence="2">NIES-1697</strain>
    </source>
</reference>
<proteinExistence type="predicted"/>
<name>A0ABY5LZA4_9CYAN</name>
<evidence type="ECO:0000313" key="2">
    <source>
        <dbReference type="EMBL" id="UUO16097.1"/>
    </source>
</evidence>
<sequence>MTLSSFDEIVKFLEQHENSKRIKKLIFFACKNEWENDQDTLDRFKLEELIQELSSLNPTINHLTANLSIAVKSLSKPKQYSIIASIIIKELQKLYPTSDQQTGIILNQVNEEDTGIILNQSDHNISIFYHSEKTSLNPSTVSSSISTKYQYDQFDLRQNLMKYTSPLRAKIILFSALDKKFTFNEEDWLKLKSEELDSLLQKLFDSCPTIGELESKINSTVISLGNLDKNNQASGVIIRVMRTLYGNMPVDTKSHKPPNSYLPERTKPPTNPNYQPVHTQADDLDDSDDNGSNTCQITIPPT</sequence>
<dbReference type="RefSeq" id="WP_051424461.1">
    <property type="nucleotide sequence ID" value="NZ_CP099464.1"/>
</dbReference>
<protein>
    <submittedName>
        <fullName evidence="2">Uncharacterized protein</fullName>
    </submittedName>
</protein>
<evidence type="ECO:0000256" key="1">
    <source>
        <dbReference type="SAM" id="MobiDB-lite"/>
    </source>
</evidence>
<gene>
    <name evidence="2" type="ORF">NG743_03330</name>
</gene>
<keyword evidence="3" id="KW-1185">Reference proteome</keyword>
<evidence type="ECO:0000313" key="3">
    <source>
        <dbReference type="Proteomes" id="UP001057561"/>
    </source>
</evidence>
<dbReference type="Proteomes" id="UP001057561">
    <property type="component" value="Chromosome"/>
</dbReference>
<feature type="region of interest" description="Disordered" evidence="1">
    <location>
        <begin position="248"/>
        <end position="302"/>
    </location>
</feature>
<accession>A0ABY5LZA4</accession>
<dbReference type="EMBL" id="CP099464">
    <property type="protein sequence ID" value="UUO16097.1"/>
    <property type="molecule type" value="Genomic_DNA"/>
</dbReference>
<organism evidence="2 3">
    <name type="scientific">Dolichospermum heterosporum TAC447</name>
    <dbReference type="NCBI Taxonomy" id="747523"/>
    <lineage>
        <taxon>Bacteria</taxon>
        <taxon>Bacillati</taxon>
        <taxon>Cyanobacteriota</taxon>
        <taxon>Cyanophyceae</taxon>
        <taxon>Nostocales</taxon>
        <taxon>Aphanizomenonaceae</taxon>
        <taxon>Dolichospermum</taxon>
        <taxon>Dolichospermum heterosporum</taxon>
    </lineage>
</organism>